<dbReference type="CDD" id="cd06222">
    <property type="entry name" value="RNase_H_like"/>
    <property type="match status" value="1"/>
</dbReference>
<dbReference type="Gene3D" id="3.30.420.10">
    <property type="entry name" value="Ribonuclease H-like superfamily/Ribonuclease H"/>
    <property type="match status" value="1"/>
</dbReference>
<dbReference type="Pfam" id="PF13456">
    <property type="entry name" value="RVT_3"/>
    <property type="match status" value="1"/>
</dbReference>
<dbReference type="PANTHER" id="PTHR47723">
    <property type="entry name" value="OS05G0353850 PROTEIN"/>
    <property type="match status" value="1"/>
</dbReference>
<keyword evidence="3" id="KW-1185">Reference proteome</keyword>
<dbReference type="GO" id="GO:0003964">
    <property type="term" value="F:RNA-directed DNA polymerase activity"/>
    <property type="evidence" value="ECO:0007669"/>
    <property type="project" value="UniProtKB-KW"/>
</dbReference>
<evidence type="ECO:0000313" key="2">
    <source>
        <dbReference type="EMBL" id="MCI43339.1"/>
    </source>
</evidence>
<dbReference type="GO" id="GO:0003676">
    <property type="term" value="F:nucleic acid binding"/>
    <property type="evidence" value="ECO:0007669"/>
    <property type="project" value="InterPro"/>
</dbReference>
<feature type="domain" description="RNase H type-1" evidence="1">
    <location>
        <begin position="17"/>
        <end position="61"/>
    </location>
</feature>
<evidence type="ECO:0000259" key="1">
    <source>
        <dbReference type="Pfam" id="PF13456"/>
    </source>
</evidence>
<accession>A0A392S3S4</accession>
<dbReference type="GO" id="GO:0004523">
    <property type="term" value="F:RNA-DNA hybrid ribonuclease activity"/>
    <property type="evidence" value="ECO:0007669"/>
    <property type="project" value="InterPro"/>
</dbReference>
<name>A0A392S3S4_9FABA</name>
<reference evidence="2 3" key="1">
    <citation type="journal article" date="2018" name="Front. Plant Sci.">
        <title>Red Clover (Trifolium pratense) and Zigzag Clover (T. medium) - A Picture of Genomic Similarities and Differences.</title>
        <authorList>
            <person name="Dluhosova J."/>
            <person name="Istvanek J."/>
            <person name="Nedelnik J."/>
            <person name="Repkova J."/>
        </authorList>
    </citation>
    <scope>NUCLEOTIDE SEQUENCE [LARGE SCALE GENOMIC DNA]</scope>
    <source>
        <strain evidence="3">cv. 10/8</strain>
        <tissue evidence="2">Leaf</tissue>
    </source>
</reference>
<dbReference type="AlphaFoldDB" id="A0A392S3S4"/>
<dbReference type="InterPro" id="IPR002156">
    <property type="entry name" value="RNaseH_domain"/>
</dbReference>
<organism evidence="2 3">
    <name type="scientific">Trifolium medium</name>
    <dbReference type="NCBI Taxonomy" id="97028"/>
    <lineage>
        <taxon>Eukaryota</taxon>
        <taxon>Viridiplantae</taxon>
        <taxon>Streptophyta</taxon>
        <taxon>Embryophyta</taxon>
        <taxon>Tracheophyta</taxon>
        <taxon>Spermatophyta</taxon>
        <taxon>Magnoliopsida</taxon>
        <taxon>eudicotyledons</taxon>
        <taxon>Gunneridae</taxon>
        <taxon>Pentapetalae</taxon>
        <taxon>rosids</taxon>
        <taxon>fabids</taxon>
        <taxon>Fabales</taxon>
        <taxon>Fabaceae</taxon>
        <taxon>Papilionoideae</taxon>
        <taxon>50 kb inversion clade</taxon>
        <taxon>NPAAA clade</taxon>
        <taxon>Hologalegina</taxon>
        <taxon>IRL clade</taxon>
        <taxon>Trifolieae</taxon>
        <taxon>Trifolium</taxon>
    </lineage>
</organism>
<feature type="non-terminal residue" evidence="2">
    <location>
        <position position="62"/>
    </location>
</feature>
<dbReference type="Proteomes" id="UP000265520">
    <property type="component" value="Unassembled WGS sequence"/>
</dbReference>
<sequence length="62" mass="6459">MIGWNPPTNGRVKLNTGGACKEGITAGCGGVVRDSNGRWCGGFAKYVGNCSPFVAEIWGVLE</sequence>
<keyword evidence="2" id="KW-0548">Nucleotidyltransferase</keyword>
<keyword evidence="2" id="KW-0695">RNA-directed DNA polymerase</keyword>
<dbReference type="InterPro" id="IPR036397">
    <property type="entry name" value="RNaseH_sf"/>
</dbReference>
<comment type="caution">
    <text evidence="2">The sequence shown here is derived from an EMBL/GenBank/DDBJ whole genome shotgun (WGS) entry which is preliminary data.</text>
</comment>
<dbReference type="PANTHER" id="PTHR47723:SF19">
    <property type="entry name" value="POLYNUCLEOTIDYL TRANSFERASE, RIBONUCLEASE H-LIKE SUPERFAMILY PROTEIN"/>
    <property type="match status" value="1"/>
</dbReference>
<protein>
    <submittedName>
        <fullName evidence="2">RNA-directed DNA polymerase (Reverse transcriptase)</fullName>
    </submittedName>
</protein>
<evidence type="ECO:0000313" key="3">
    <source>
        <dbReference type="Proteomes" id="UP000265520"/>
    </source>
</evidence>
<keyword evidence="2" id="KW-0808">Transferase</keyword>
<proteinExistence type="predicted"/>
<dbReference type="EMBL" id="LXQA010315967">
    <property type="protein sequence ID" value="MCI43339.1"/>
    <property type="molecule type" value="Genomic_DNA"/>
</dbReference>
<dbReference type="InterPro" id="IPR053151">
    <property type="entry name" value="RNase_H-like"/>
</dbReference>
<dbReference type="InterPro" id="IPR044730">
    <property type="entry name" value="RNase_H-like_dom_plant"/>
</dbReference>